<name>A0A1G2A8N5_9BACT</name>
<dbReference type="InterPro" id="IPR036165">
    <property type="entry name" value="YefM-like_sf"/>
</dbReference>
<dbReference type="Proteomes" id="UP000178315">
    <property type="component" value="Unassembled WGS sequence"/>
</dbReference>
<comment type="similarity">
    <text evidence="1">Belongs to the phD/YefM antitoxin family.</text>
</comment>
<reference evidence="2 3" key="1">
    <citation type="journal article" date="2016" name="Nat. Commun.">
        <title>Thousands of microbial genomes shed light on interconnected biogeochemical processes in an aquifer system.</title>
        <authorList>
            <person name="Anantharaman K."/>
            <person name="Brown C.T."/>
            <person name="Hug L.A."/>
            <person name="Sharon I."/>
            <person name="Castelle C.J."/>
            <person name="Probst A.J."/>
            <person name="Thomas B.C."/>
            <person name="Singh A."/>
            <person name="Wilkins M.J."/>
            <person name="Karaoz U."/>
            <person name="Brodie E.L."/>
            <person name="Williams K.H."/>
            <person name="Hubbard S.S."/>
            <person name="Banfield J.F."/>
        </authorList>
    </citation>
    <scope>NUCLEOTIDE SEQUENCE [LARGE SCALE GENOMIC DNA]</scope>
</reference>
<dbReference type="SUPFAM" id="SSF143120">
    <property type="entry name" value="YefM-like"/>
    <property type="match status" value="1"/>
</dbReference>
<gene>
    <name evidence="2" type="ORF">A3H61_05260</name>
</gene>
<dbReference type="EMBL" id="MHJU01000035">
    <property type="protein sequence ID" value="OGY72437.1"/>
    <property type="molecule type" value="Genomic_DNA"/>
</dbReference>
<organism evidence="2 3">
    <name type="scientific">Candidatus Jacksonbacteria bacterium RIFCSPLOWO2_02_FULL_44_20</name>
    <dbReference type="NCBI Taxonomy" id="1798460"/>
    <lineage>
        <taxon>Bacteria</taxon>
        <taxon>Candidatus Jacksoniibacteriota</taxon>
    </lineage>
</organism>
<protein>
    <submittedName>
        <fullName evidence="2">Uncharacterized protein</fullName>
    </submittedName>
</protein>
<proteinExistence type="inferred from homology"/>
<dbReference type="AlphaFoldDB" id="A0A1G2A8N5"/>
<evidence type="ECO:0000313" key="3">
    <source>
        <dbReference type="Proteomes" id="UP000178315"/>
    </source>
</evidence>
<accession>A0A1G2A8N5</accession>
<dbReference type="NCBIfam" id="TIGR01552">
    <property type="entry name" value="phd_fam"/>
    <property type="match status" value="1"/>
</dbReference>
<evidence type="ECO:0000313" key="2">
    <source>
        <dbReference type="EMBL" id="OGY72437.1"/>
    </source>
</evidence>
<evidence type="ECO:0000256" key="1">
    <source>
        <dbReference type="ARBA" id="ARBA00009981"/>
    </source>
</evidence>
<comment type="caution">
    <text evidence="2">The sequence shown here is derived from an EMBL/GenBank/DDBJ whole genome shotgun (WGS) entry which is preliminary data.</text>
</comment>
<sequence>MITINTHKAKTHLSHYLSLVQKGTVVIIAKHNLPVAELRPIQKLATHRAVGLCQEKFDIPKSFYKPLPKKIVDAFNKPQ</sequence>